<feature type="transmembrane region" description="Helical" evidence="6">
    <location>
        <begin position="454"/>
        <end position="472"/>
    </location>
</feature>
<dbReference type="InterPro" id="IPR001248">
    <property type="entry name" value="Pur-cyt_permease"/>
</dbReference>
<evidence type="ECO:0000313" key="7">
    <source>
        <dbReference type="EMBL" id="KIW55902.1"/>
    </source>
</evidence>
<dbReference type="OrthoDB" id="2018619at2759"/>
<dbReference type="GO" id="GO:0005886">
    <property type="term" value="C:plasma membrane"/>
    <property type="evidence" value="ECO:0007669"/>
    <property type="project" value="TreeGrafter"/>
</dbReference>
<gene>
    <name evidence="7" type="ORF">PV05_04610</name>
</gene>
<feature type="transmembrane region" description="Helical" evidence="6">
    <location>
        <begin position="373"/>
        <end position="393"/>
    </location>
</feature>
<dbReference type="Pfam" id="PF02133">
    <property type="entry name" value="Transp_cyt_pur"/>
    <property type="match status" value="1"/>
</dbReference>
<evidence type="ECO:0008006" key="9">
    <source>
        <dbReference type="Google" id="ProtNLM"/>
    </source>
</evidence>
<dbReference type="AlphaFoldDB" id="A0A0D2D0J8"/>
<dbReference type="FunFam" id="1.10.4160.10:FF:000001">
    <property type="entry name" value="Uracil permease, putative"/>
    <property type="match status" value="1"/>
</dbReference>
<dbReference type="Gene3D" id="1.10.4160.10">
    <property type="entry name" value="Hydantoin permease"/>
    <property type="match status" value="1"/>
</dbReference>
<dbReference type="InterPro" id="IPR045225">
    <property type="entry name" value="Uracil/uridine/allantoin_perm"/>
</dbReference>
<feature type="transmembrane region" description="Helical" evidence="6">
    <location>
        <begin position="400"/>
        <end position="423"/>
    </location>
</feature>
<comment type="subcellular location">
    <subcellularLocation>
        <location evidence="1">Membrane</location>
        <topology evidence="1">Multi-pass membrane protein</topology>
    </subcellularLocation>
</comment>
<name>A0A0D2D0J8_9EURO</name>
<evidence type="ECO:0000256" key="3">
    <source>
        <dbReference type="ARBA" id="ARBA00022692"/>
    </source>
</evidence>
<dbReference type="PANTHER" id="PTHR30618">
    <property type="entry name" value="NCS1 FAMILY PURINE/PYRIMIDINE TRANSPORTER"/>
    <property type="match status" value="1"/>
</dbReference>
<feature type="transmembrane region" description="Helical" evidence="6">
    <location>
        <begin position="205"/>
        <end position="224"/>
    </location>
</feature>
<dbReference type="HOGENOM" id="CLU_021555_2_0_1"/>
<evidence type="ECO:0000256" key="5">
    <source>
        <dbReference type="ARBA" id="ARBA00023136"/>
    </source>
</evidence>
<proteinExistence type="inferred from homology"/>
<accession>A0A0D2D0J8</accession>
<feature type="transmembrane region" description="Helical" evidence="6">
    <location>
        <begin position="173"/>
        <end position="193"/>
    </location>
</feature>
<dbReference type="EMBL" id="KN847319">
    <property type="protein sequence ID" value="KIW55902.1"/>
    <property type="molecule type" value="Genomic_DNA"/>
</dbReference>
<dbReference type="RefSeq" id="XP_013316486.1">
    <property type="nucleotide sequence ID" value="XM_013461032.1"/>
</dbReference>
<sequence>MGSVSFLSRLVKRIETKEYRNAEAENGHQWLDNNDLRPVPIADRTFGWKSYFWFWLSANATPASSYGVSAALAAGLSVWEALACQLGGQIMIATVFVFNGRAGAAYHIPYPTIARASFGIWRAYWPVVNRVVMTLVWTGVNAVQGGQCAYVMLHALFPSIARIPDVFPDGASALNSGGMIGFFLSWILTTSLLPIKIPNLRPYMYTKLGIFFLCSIFLLGWALAEAGGIGPVARQGSTVHGSTKSWTVARYVFIYCANGATYATNASDFLRYAKKLKDAFWPQLVGFPLSTFLVGIIGNLIVSSSVITFGELIWNPIDFVDALLEKRYNSATRAGIFFLALGFLYASIISSIFENSIPAGNDLAALWPRFITIRRGFYIAAIISYAMCPWYILGSASSFVAWLASYQIFLSSITGVMLCHYLIVLRGYLKISDMFTPAHSGLYYYCRGWNYRAYVAYLVGIVPNFYGFLGVFGVRVTQPATRMYYFAYPMGLALSFGTYWALNKLDPPICSNMGQMFHEVGSEAEDAVIESETVAVDMDVVLRTSKGGMVWMPVKKTLFLCSIVYLVPGHANEMRWGSR</sequence>
<dbReference type="PANTHER" id="PTHR30618:SF1">
    <property type="entry name" value="URIDINE PERMEASE"/>
    <property type="match status" value="1"/>
</dbReference>
<evidence type="ECO:0000256" key="1">
    <source>
        <dbReference type="ARBA" id="ARBA00004141"/>
    </source>
</evidence>
<dbReference type="GeneID" id="25326518"/>
<feature type="transmembrane region" description="Helical" evidence="6">
    <location>
        <begin position="484"/>
        <end position="502"/>
    </location>
</feature>
<evidence type="ECO:0000256" key="2">
    <source>
        <dbReference type="ARBA" id="ARBA00008974"/>
    </source>
</evidence>
<organism evidence="7 8">
    <name type="scientific">Exophiala xenobiotica</name>
    <dbReference type="NCBI Taxonomy" id="348802"/>
    <lineage>
        <taxon>Eukaryota</taxon>
        <taxon>Fungi</taxon>
        <taxon>Dikarya</taxon>
        <taxon>Ascomycota</taxon>
        <taxon>Pezizomycotina</taxon>
        <taxon>Eurotiomycetes</taxon>
        <taxon>Chaetothyriomycetidae</taxon>
        <taxon>Chaetothyriales</taxon>
        <taxon>Herpotrichiellaceae</taxon>
        <taxon>Exophiala</taxon>
    </lineage>
</organism>
<feature type="transmembrane region" description="Helical" evidence="6">
    <location>
        <begin position="131"/>
        <end position="153"/>
    </location>
</feature>
<evidence type="ECO:0000256" key="6">
    <source>
        <dbReference type="SAM" id="Phobius"/>
    </source>
</evidence>
<keyword evidence="3 6" id="KW-0812">Transmembrane</keyword>
<protein>
    <recommendedName>
        <fullName evidence="9">NCS1 nucleoside transporter</fullName>
    </recommendedName>
</protein>
<feature type="transmembrane region" description="Helical" evidence="6">
    <location>
        <begin position="334"/>
        <end position="353"/>
    </location>
</feature>
<comment type="similarity">
    <text evidence="2">Belongs to the purine-cytosine permease (2.A.39) family.</text>
</comment>
<keyword evidence="8" id="KW-1185">Reference proteome</keyword>
<evidence type="ECO:0000256" key="4">
    <source>
        <dbReference type="ARBA" id="ARBA00022989"/>
    </source>
</evidence>
<reference evidence="7 8" key="1">
    <citation type="submission" date="2015-01" db="EMBL/GenBank/DDBJ databases">
        <title>The Genome Sequence of Exophiala xenobiotica CBS118157.</title>
        <authorList>
            <consortium name="The Broad Institute Genomics Platform"/>
            <person name="Cuomo C."/>
            <person name="de Hoog S."/>
            <person name="Gorbushina A."/>
            <person name="Stielow B."/>
            <person name="Teixiera M."/>
            <person name="Abouelleil A."/>
            <person name="Chapman S.B."/>
            <person name="Priest M."/>
            <person name="Young S.K."/>
            <person name="Wortman J."/>
            <person name="Nusbaum C."/>
            <person name="Birren B."/>
        </authorList>
    </citation>
    <scope>NUCLEOTIDE SEQUENCE [LARGE SCALE GENOMIC DNA]</scope>
    <source>
        <strain evidence="7 8">CBS 118157</strain>
    </source>
</reference>
<keyword evidence="4 6" id="KW-1133">Transmembrane helix</keyword>
<keyword evidence="5 6" id="KW-0472">Membrane</keyword>
<dbReference type="Proteomes" id="UP000054342">
    <property type="component" value="Unassembled WGS sequence"/>
</dbReference>
<dbReference type="GO" id="GO:0015205">
    <property type="term" value="F:nucleobase transmembrane transporter activity"/>
    <property type="evidence" value="ECO:0007669"/>
    <property type="project" value="TreeGrafter"/>
</dbReference>
<evidence type="ECO:0000313" key="8">
    <source>
        <dbReference type="Proteomes" id="UP000054342"/>
    </source>
</evidence>